<keyword evidence="3" id="KW-1185">Reference proteome</keyword>
<feature type="domain" description="Transglycosylase SLT" evidence="1">
    <location>
        <begin position="23"/>
        <end position="73"/>
    </location>
</feature>
<dbReference type="AlphaFoldDB" id="A0A411HG92"/>
<organism evidence="2 3">
    <name type="scientific">Pseudolysobacter antarcticus</name>
    <dbReference type="NCBI Taxonomy" id="2511995"/>
    <lineage>
        <taxon>Bacteria</taxon>
        <taxon>Pseudomonadati</taxon>
        <taxon>Pseudomonadota</taxon>
        <taxon>Gammaproteobacteria</taxon>
        <taxon>Lysobacterales</taxon>
        <taxon>Rhodanobacteraceae</taxon>
        <taxon>Pseudolysobacter</taxon>
    </lineage>
</organism>
<name>A0A411HG92_9GAMM</name>
<sequence>MLAWGKSVSKPFRDRVLEIGVNLAIDPSYLMACIAFESARTFSASIVNAAGSGAVGLIQFMPPTAQALGTTTKKLSTMSAVAQLDYVEKYFAPQKNKLKTLPDVYMAILWPAAVGKPGSFVLFDRSDQANPKRYVQNAGLDYNKDGLITKDEASRRVAEVLQIGLQPDNASN</sequence>
<dbReference type="KEGG" id="xbc:ELE36_03195"/>
<dbReference type="EMBL" id="CP035704">
    <property type="protein sequence ID" value="QBB69460.1"/>
    <property type="molecule type" value="Genomic_DNA"/>
</dbReference>
<dbReference type="SUPFAM" id="SSF53955">
    <property type="entry name" value="Lysozyme-like"/>
    <property type="match status" value="1"/>
</dbReference>
<reference evidence="2 3" key="1">
    <citation type="submission" date="2019-01" db="EMBL/GenBank/DDBJ databases">
        <title>Pseudolysobacter antarctica gen. nov., sp. nov., isolated from Fildes Peninsula, Antarctica.</title>
        <authorList>
            <person name="Wei Z."/>
            <person name="Peng F."/>
        </authorList>
    </citation>
    <scope>NUCLEOTIDE SEQUENCE [LARGE SCALE GENOMIC DNA]</scope>
    <source>
        <strain evidence="2 3">AQ6-296</strain>
    </source>
</reference>
<evidence type="ECO:0000313" key="2">
    <source>
        <dbReference type="EMBL" id="QBB69460.1"/>
    </source>
</evidence>
<gene>
    <name evidence="2" type="ORF">ELE36_03195</name>
</gene>
<dbReference type="OrthoDB" id="8093300at2"/>
<dbReference type="RefSeq" id="WP_129831716.1">
    <property type="nucleotide sequence ID" value="NZ_CP035704.1"/>
</dbReference>
<protein>
    <submittedName>
        <fullName evidence="2">Lytic transglycosylase</fullName>
    </submittedName>
</protein>
<accession>A0A411HG92</accession>
<evidence type="ECO:0000259" key="1">
    <source>
        <dbReference type="Pfam" id="PF01464"/>
    </source>
</evidence>
<dbReference type="Pfam" id="PF01464">
    <property type="entry name" value="SLT"/>
    <property type="match status" value="1"/>
</dbReference>
<dbReference type="Gene3D" id="1.10.530.10">
    <property type="match status" value="1"/>
</dbReference>
<dbReference type="InterPro" id="IPR023346">
    <property type="entry name" value="Lysozyme-like_dom_sf"/>
</dbReference>
<proteinExistence type="predicted"/>
<evidence type="ECO:0000313" key="3">
    <source>
        <dbReference type="Proteomes" id="UP000291562"/>
    </source>
</evidence>
<dbReference type="InterPro" id="IPR008258">
    <property type="entry name" value="Transglycosylase_SLT_dom_1"/>
</dbReference>
<dbReference type="Proteomes" id="UP000291562">
    <property type="component" value="Chromosome"/>
</dbReference>